<dbReference type="InterPro" id="IPR013087">
    <property type="entry name" value="Znf_C2H2_type"/>
</dbReference>
<keyword evidence="2" id="KW-0479">Metal-binding</keyword>
<keyword evidence="3 8" id="KW-0863">Zinc-finger</keyword>
<evidence type="ECO:0000259" key="10">
    <source>
        <dbReference type="PROSITE" id="PS50157"/>
    </source>
</evidence>
<dbReference type="OrthoDB" id="1708403at2759"/>
<dbReference type="SMART" id="SM00355">
    <property type="entry name" value="ZnF_C2H2"/>
    <property type="match status" value="1"/>
</dbReference>
<evidence type="ECO:0000256" key="7">
    <source>
        <dbReference type="ARBA" id="ARBA00023242"/>
    </source>
</evidence>
<comment type="subcellular location">
    <subcellularLocation>
        <location evidence="1">Nucleus</location>
    </subcellularLocation>
</comment>
<keyword evidence="6" id="KW-0804">Transcription</keyword>
<name>A0A6P4BY52_ARADU</name>
<evidence type="ECO:0000313" key="12">
    <source>
        <dbReference type="RefSeq" id="XP_015933203.1"/>
    </source>
</evidence>
<organism evidence="11 12">
    <name type="scientific">Arachis duranensis</name>
    <name type="common">Wild peanut</name>
    <dbReference type="NCBI Taxonomy" id="130453"/>
    <lineage>
        <taxon>Eukaryota</taxon>
        <taxon>Viridiplantae</taxon>
        <taxon>Streptophyta</taxon>
        <taxon>Embryophyta</taxon>
        <taxon>Tracheophyta</taxon>
        <taxon>Spermatophyta</taxon>
        <taxon>Magnoliopsida</taxon>
        <taxon>eudicotyledons</taxon>
        <taxon>Gunneridae</taxon>
        <taxon>Pentapetalae</taxon>
        <taxon>rosids</taxon>
        <taxon>fabids</taxon>
        <taxon>Fabales</taxon>
        <taxon>Fabaceae</taxon>
        <taxon>Papilionoideae</taxon>
        <taxon>50 kb inversion clade</taxon>
        <taxon>dalbergioids sensu lato</taxon>
        <taxon>Dalbergieae</taxon>
        <taxon>Pterocarpus clade</taxon>
        <taxon>Arachis</taxon>
    </lineage>
</organism>
<sequence>MNNRFNNKNHPIIKDPSSSSSSRSYANGEDYMMMSGFPWPPRSYSCSFCRKEFKSAQALGGHMNVHRRDRARLRHQSPPPLSTNLHHQVPNLNLNLNPIIITTTTTTTTTSTSNPNLSSYKKPSTTTLPLFLMDGVLLSPLSTKPNNILDQVEGYDGNFARREDEEGCKILKKGEILRVDLEIGLPIPSTTTTTTKKVDYDLDLELRLGTCS</sequence>
<reference evidence="11" key="1">
    <citation type="journal article" date="2016" name="Nat. Genet.">
        <title>The genome sequences of Arachis duranensis and Arachis ipaensis, the diploid ancestors of cultivated peanut.</title>
        <authorList>
            <person name="Bertioli D.J."/>
            <person name="Cannon S.B."/>
            <person name="Froenicke L."/>
            <person name="Huang G."/>
            <person name="Farmer A.D."/>
            <person name="Cannon E.K."/>
            <person name="Liu X."/>
            <person name="Gao D."/>
            <person name="Clevenger J."/>
            <person name="Dash S."/>
            <person name="Ren L."/>
            <person name="Moretzsohn M.C."/>
            <person name="Shirasawa K."/>
            <person name="Huang W."/>
            <person name="Vidigal B."/>
            <person name="Abernathy B."/>
            <person name="Chu Y."/>
            <person name="Niederhuth C.E."/>
            <person name="Umale P."/>
            <person name="Araujo A.C."/>
            <person name="Kozik A."/>
            <person name="Kim K.D."/>
            <person name="Burow M.D."/>
            <person name="Varshney R.K."/>
            <person name="Wang X."/>
            <person name="Zhang X."/>
            <person name="Barkley N."/>
            <person name="Guimaraes P.M."/>
            <person name="Isobe S."/>
            <person name="Guo B."/>
            <person name="Liao B."/>
            <person name="Stalker H.T."/>
            <person name="Schmitz R.J."/>
            <person name="Scheffler B.E."/>
            <person name="Leal-Bertioli S.C."/>
            <person name="Xun X."/>
            <person name="Jackson S.A."/>
            <person name="Michelmore R."/>
            <person name="Ozias-Akins P."/>
        </authorList>
    </citation>
    <scope>NUCLEOTIDE SEQUENCE [LARGE SCALE GENOMIC DNA]</scope>
    <source>
        <strain evidence="11">cv. V14167</strain>
    </source>
</reference>
<keyword evidence="11" id="KW-1185">Reference proteome</keyword>
<feature type="domain" description="C2H2-type" evidence="10">
    <location>
        <begin position="44"/>
        <end position="71"/>
    </location>
</feature>
<dbReference type="GO" id="GO:0005634">
    <property type="term" value="C:nucleus"/>
    <property type="evidence" value="ECO:0007669"/>
    <property type="project" value="UniProtKB-SubCell"/>
</dbReference>
<dbReference type="InterPro" id="IPR036236">
    <property type="entry name" value="Znf_C2H2_sf"/>
</dbReference>
<dbReference type="GO" id="GO:0008270">
    <property type="term" value="F:zinc ion binding"/>
    <property type="evidence" value="ECO:0007669"/>
    <property type="project" value="UniProtKB-KW"/>
</dbReference>
<reference evidence="12" key="2">
    <citation type="submission" date="2025-08" db="UniProtKB">
        <authorList>
            <consortium name="RefSeq"/>
        </authorList>
    </citation>
    <scope>IDENTIFICATION</scope>
    <source>
        <tissue evidence="12">Whole plant</tissue>
    </source>
</reference>
<dbReference type="AlphaFoldDB" id="A0A6P4BY52"/>
<keyword evidence="4" id="KW-0862">Zinc</keyword>
<keyword evidence="7" id="KW-0539">Nucleus</keyword>
<feature type="region of interest" description="Disordered" evidence="9">
    <location>
        <begin position="1"/>
        <end position="24"/>
    </location>
</feature>
<dbReference type="PROSITE" id="PS00028">
    <property type="entry name" value="ZINC_FINGER_C2H2_1"/>
    <property type="match status" value="1"/>
</dbReference>
<protein>
    <submittedName>
        <fullName evidence="12">Transcriptional regulator SUPERMAN-like</fullName>
    </submittedName>
</protein>
<dbReference type="SUPFAM" id="SSF57667">
    <property type="entry name" value="beta-beta-alpha zinc fingers"/>
    <property type="match status" value="1"/>
</dbReference>
<evidence type="ECO:0000256" key="2">
    <source>
        <dbReference type="ARBA" id="ARBA00022723"/>
    </source>
</evidence>
<accession>A0A6P4BY52</accession>
<dbReference type="KEGG" id="adu:107459491"/>
<evidence type="ECO:0000256" key="4">
    <source>
        <dbReference type="ARBA" id="ARBA00022833"/>
    </source>
</evidence>
<dbReference type="GeneID" id="107459491"/>
<dbReference type="InterPro" id="IPR052426">
    <property type="entry name" value="Plant_dev_regulator"/>
</dbReference>
<keyword evidence="5" id="KW-0805">Transcription regulation</keyword>
<dbReference type="Gene3D" id="3.30.160.60">
    <property type="entry name" value="Classic Zinc Finger"/>
    <property type="match status" value="1"/>
</dbReference>
<dbReference type="PANTHER" id="PTHR45801:SF107">
    <property type="entry name" value="TRANSCRIPTIONAL REGULATOR SUPERMAN-LIKE"/>
    <property type="match status" value="1"/>
</dbReference>
<gene>
    <name evidence="12" type="primary">LOC107459491</name>
</gene>
<dbReference type="Proteomes" id="UP000515211">
    <property type="component" value="Chromosome 7"/>
</dbReference>
<dbReference type="PROSITE" id="PS50157">
    <property type="entry name" value="ZINC_FINGER_C2H2_2"/>
    <property type="match status" value="1"/>
</dbReference>
<dbReference type="PANTHER" id="PTHR45801">
    <property type="entry name" value="OS07G0101800 PROTEIN"/>
    <property type="match status" value="1"/>
</dbReference>
<evidence type="ECO:0000313" key="11">
    <source>
        <dbReference type="Proteomes" id="UP000515211"/>
    </source>
</evidence>
<evidence type="ECO:0000256" key="9">
    <source>
        <dbReference type="SAM" id="MobiDB-lite"/>
    </source>
</evidence>
<evidence type="ECO:0000256" key="5">
    <source>
        <dbReference type="ARBA" id="ARBA00023015"/>
    </source>
</evidence>
<dbReference type="RefSeq" id="XP_015933203.1">
    <property type="nucleotide sequence ID" value="XM_016077717.3"/>
</dbReference>
<dbReference type="Pfam" id="PF13912">
    <property type="entry name" value="zf-C2H2_6"/>
    <property type="match status" value="1"/>
</dbReference>
<proteinExistence type="predicted"/>
<evidence type="ECO:0000256" key="3">
    <source>
        <dbReference type="ARBA" id="ARBA00022771"/>
    </source>
</evidence>
<evidence type="ECO:0000256" key="6">
    <source>
        <dbReference type="ARBA" id="ARBA00023163"/>
    </source>
</evidence>
<evidence type="ECO:0000256" key="1">
    <source>
        <dbReference type="ARBA" id="ARBA00004123"/>
    </source>
</evidence>
<evidence type="ECO:0000256" key="8">
    <source>
        <dbReference type="PROSITE-ProRule" id="PRU00042"/>
    </source>
</evidence>